<evidence type="ECO:0000313" key="1">
    <source>
        <dbReference type="EMBL" id="QJW93124.1"/>
    </source>
</evidence>
<dbReference type="RefSeq" id="WP_171469387.1">
    <property type="nucleotide sequence ID" value="NZ_CP053452.2"/>
</dbReference>
<accession>A0A6M5YHW1</accession>
<name>A0A6M5YHW1_9BACT</name>
<protein>
    <submittedName>
        <fullName evidence="1">Uncharacterized protein</fullName>
    </submittedName>
</protein>
<dbReference type="KEGG" id="ftj:FTUN_0627"/>
<dbReference type="Proteomes" id="UP000503447">
    <property type="component" value="Chromosome"/>
</dbReference>
<reference evidence="2" key="1">
    <citation type="submission" date="2020-05" db="EMBL/GenBank/DDBJ databases">
        <title>Frigoriglobus tundricola gen. nov., sp. nov., a psychrotolerant cellulolytic planctomycete of the family Gemmataceae with two divergent copies of 16S rRNA gene.</title>
        <authorList>
            <person name="Kulichevskaya I.S."/>
            <person name="Ivanova A.A."/>
            <person name="Naumoff D.G."/>
            <person name="Beletsky A.V."/>
            <person name="Rijpstra W.I.C."/>
            <person name="Sinninghe Damste J.S."/>
            <person name="Mardanov A.V."/>
            <person name="Ravin N.V."/>
            <person name="Dedysh S.N."/>
        </authorList>
    </citation>
    <scope>NUCLEOTIDE SEQUENCE [LARGE SCALE GENOMIC DNA]</scope>
    <source>
        <strain evidence="2">PL17</strain>
    </source>
</reference>
<evidence type="ECO:0000313" key="2">
    <source>
        <dbReference type="Proteomes" id="UP000503447"/>
    </source>
</evidence>
<keyword evidence="2" id="KW-1185">Reference proteome</keyword>
<gene>
    <name evidence="1" type="ORF">FTUN_0627</name>
</gene>
<organism evidence="1 2">
    <name type="scientific">Frigoriglobus tundricola</name>
    <dbReference type="NCBI Taxonomy" id="2774151"/>
    <lineage>
        <taxon>Bacteria</taxon>
        <taxon>Pseudomonadati</taxon>
        <taxon>Planctomycetota</taxon>
        <taxon>Planctomycetia</taxon>
        <taxon>Gemmatales</taxon>
        <taxon>Gemmataceae</taxon>
        <taxon>Frigoriglobus</taxon>
    </lineage>
</organism>
<sequence length="217" mass="23663">MSFTTDDYIAPLHDDAGRYAGVLVKGLLSASEMPEVDDKILYQAFCTASGRSIAEIDAELVTRAGVTPPGLDPDKWRVLALSVDLDPATASREDIRLHVLARAEQMRMERHVQGGVPAAGATTRPTPPRPFDELAKAARALRLKGDELDIITHLCANGGTAPLPDLGALCEWDDPAVGYKNASYRINKKLKKNCWRLRRHNNVVTAIRTGRAAKKAL</sequence>
<dbReference type="EMBL" id="CP053452">
    <property type="protein sequence ID" value="QJW93124.1"/>
    <property type="molecule type" value="Genomic_DNA"/>
</dbReference>
<proteinExistence type="predicted"/>
<dbReference type="AlphaFoldDB" id="A0A6M5YHW1"/>